<dbReference type="InParanoid" id="A0A2K1WQG6"/>
<dbReference type="STRING" id="3694.A0A2K1WQG6"/>
<dbReference type="AlphaFoldDB" id="A0A2K1WQG6"/>
<proteinExistence type="predicted"/>
<protein>
    <submittedName>
        <fullName evidence="1">Uncharacterized protein</fullName>
    </submittedName>
</protein>
<dbReference type="EMBL" id="CM009308">
    <property type="protein sequence ID" value="PNS90775.1"/>
    <property type="molecule type" value="Genomic_DNA"/>
</dbReference>
<name>A0A2K1WQG6_POPTR</name>
<dbReference type="InterPro" id="IPR012870">
    <property type="entry name" value="DUF1666"/>
</dbReference>
<evidence type="ECO:0000313" key="1">
    <source>
        <dbReference type="EMBL" id="PNS90775.1"/>
    </source>
</evidence>
<dbReference type="Pfam" id="PF07891">
    <property type="entry name" value="DUF1666"/>
    <property type="match status" value="2"/>
</dbReference>
<keyword evidence="2" id="KW-1185">Reference proteome</keyword>
<organism evidence="1 2">
    <name type="scientific">Populus trichocarpa</name>
    <name type="common">Western balsam poplar</name>
    <name type="synonym">Populus balsamifera subsp. trichocarpa</name>
    <dbReference type="NCBI Taxonomy" id="3694"/>
    <lineage>
        <taxon>Eukaryota</taxon>
        <taxon>Viridiplantae</taxon>
        <taxon>Streptophyta</taxon>
        <taxon>Embryophyta</taxon>
        <taxon>Tracheophyta</taxon>
        <taxon>Spermatophyta</taxon>
        <taxon>Magnoliopsida</taxon>
        <taxon>eudicotyledons</taxon>
        <taxon>Gunneridae</taxon>
        <taxon>Pentapetalae</taxon>
        <taxon>rosids</taxon>
        <taxon>fabids</taxon>
        <taxon>Malpighiales</taxon>
        <taxon>Salicaceae</taxon>
        <taxon>Saliceae</taxon>
        <taxon>Populus</taxon>
    </lineage>
</organism>
<sequence length="214" mass="25477">MNGGRQWWGGFDALYDQYSDRMLFDWMSLEEPDETEHLQQVQNDPYQDIETAYKISCQPENPACYNHSAELFQQFQVLLQRFLENEPLEQEFMLVQGMPCVNCSRFPMQKVYTEEIESDYVVLAPDLLKIIESSILNSHLFLKMIKEWKKKCWPQTYNDVQLLFSLVHIKILSTVLRMVRISKEQIRWCEEKMKKINLPNGRLQRDPSPILFPC</sequence>
<accession>A0A2K1WQG6</accession>
<evidence type="ECO:0000313" key="2">
    <source>
        <dbReference type="Proteomes" id="UP000006729"/>
    </source>
</evidence>
<dbReference type="PANTHER" id="PTHR46702">
    <property type="entry name" value="DNA LIGASE (DUF1666)-RELATED"/>
    <property type="match status" value="1"/>
</dbReference>
<gene>
    <name evidence="1" type="ORF">POPTR_019G062400</name>
</gene>
<dbReference type="PANTHER" id="PTHR46702:SF1">
    <property type="entry name" value="DUF1666 FAMILY PROTEIN (DUF1666)"/>
    <property type="match status" value="1"/>
</dbReference>
<dbReference type="Proteomes" id="UP000006729">
    <property type="component" value="Chromosome 19"/>
</dbReference>
<reference evidence="1 2" key="1">
    <citation type="journal article" date="2006" name="Science">
        <title>The genome of black cottonwood, Populus trichocarpa (Torr. &amp; Gray).</title>
        <authorList>
            <person name="Tuskan G.A."/>
            <person name="Difazio S."/>
            <person name="Jansson S."/>
            <person name="Bohlmann J."/>
            <person name="Grigoriev I."/>
            <person name="Hellsten U."/>
            <person name="Putnam N."/>
            <person name="Ralph S."/>
            <person name="Rombauts S."/>
            <person name="Salamov A."/>
            <person name="Schein J."/>
            <person name="Sterck L."/>
            <person name="Aerts A."/>
            <person name="Bhalerao R.R."/>
            <person name="Bhalerao R.P."/>
            <person name="Blaudez D."/>
            <person name="Boerjan W."/>
            <person name="Brun A."/>
            <person name="Brunner A."/>
            <person name="Busov V."/>
            <person name="Campbell M."/>
            <person name="Carlson J."/>
            <person name="Chalot M."/>
            <person name="Chapman J."/>
            <person name="Chen G.L."/>
            <person name="Cooper D."/>
            <person name="Coutinho P.M."/>
            <person name="Couturier J."/>
            <person name="Covert S."/>
            <person name="Cronk Q."/>
            <person name="Cunningham R."/>
            <person name="Davis J."/>
            <person name="Degroeve S."/>
            <person name="Dejardin A."/>
            <person name="Depamphilis C."/>
            <person name="Detter J."/>
            <person name="Dirks B."/>
            <person name="Dubchak I."/>
            <person name="Duplessis S."/>
            <person name="Ehlting J."/>
            <person name="Ellis B."/>
            <person name="Gendler K."/>
            <person name="Goodstein D."/>
            <person name="Gribskov M."/>
            <person name="Grimwood J."/>
            <person name="Groover A."/>
            <person name="Gunter L."/>
            <person name="Hamberger B."/>
            <person name="Heinze B."/>
            <person name="Helariutta Y."/>
            <person name="Henrissat B."/>
            <person name="Holligan D."/>
            <person name="Holt R."/>
            <person name="Huang W."/>
            <person name="Islam-Faridi N."/>
            <person name="Jones S."/>
            <person name="Jones-Rhoades M."/>
            <person name="Jorgensen R."/>
            <person name="Joshi C."/>
            <person name="Kangasjarvi J."/>
            <person name="Karlsson J."/>
            <person name="Kelleher C."/>
            <person name="Kirkpatrick R."/>
            <person name="Kirst M."/>
            <person name="Kohler A."/>
            <person name="Kalluri U."/>
            <person name="Larimer F."/>
            <person name="Leebens-Mack J."/>
            <person name="Leple J.C."/>
            <person name="Locascio P."/>
            <person name="Lou Y."/>
            <person name="Lucas S."/>
            <person name="Martin F."/>
            <person name="Montanini B."/>
            <person name="Napoli C."/>
            <person name="Nelson D.R."/>
            <person name="Nelson C."/>
            <person name="Nieminen K."/>
            <person name="Nilsson O."/>
            <person name="Pereda V."/>
            <person name="Peter G."/>
            <person name="Philippe R."/>
            <person name="Pilate G."/>
            <person name="Poliakov A."/>
            <person name="Razumovskaya J."/>
            <person name="Richardson P."/>
            <person name="Rinaldi C."/>
            <person name="Ritland K."/>
            <person name="Rouze P."/>
            <person name="Ryaboy D."/>
            <person name="Schmutz J."/>
            <person name="Schrader J."/>
            <person name="Segerman B."/>
            <person name="Shin H."/>
            <person name="Siddiqui A."/>
            <person name="Sterky F."/>
            <person name="Terry A."/>
            <person name="Tsai C.J."/>
            <person name="Uberbacher E."/>
            <person name="Unneberg P."/>
            <person name="Vahala J."/>
            <person name="Wall K."/>
            <person name="Wessler S."/>
            <person name="Yang G."/>
            <person name="Yin T."/>
            <person name="Douglas C."/>
            <person name="Marra M."/>
            <person name="Sandberg G."/>
            <person name="Van de Peer Y."/>
            <person name="Rokhsar D."/>
        </authorList>
    </citation>
    <scope>NUCLEOTIDE SEQUENCE [LARGE SCALE GENOMIC DNA]</scope>
    <source>
        <strain evidence="2">cv. Nisqually</strain>
    </source>
</reference>